<dbReference type="Proteomes" id="UP000712600">
    <property type="component" value="Unassembled WGS sequence"/>
</dbReference>
<dbReference type="AlphaFoldDB" id="A0A8S9SGZ8"/>
<sequence>MFLFLSSLIRNIVNYYAREWQNAQAPHLLDGTRSVRLRAAAPPLAIPSDTVTCHVDAAWDANSSNCGLGGIFSGHHSATCLPHLCESRPLVSSALMAEALAVRLAVMTAAFANIKRLLILSDSLSLVSMLRSKESRPALFGIVFDIYHFGFYFDDISFYHIPLLNNQEADSLAKSALSSMIVTSVGGR</sequence>
<name>A0A8S9SGZ8_BRACR</name>
<dbReference type="CDD" id="cd06222">
    <property type="entry name" value="RNase_H_like"/>
    <property type="match status" value="1"/>
</dbReference>
<dbReference type="EMBL" id="QGKX02000004">
    <property type="protein sequence ID" value="KAF3601042.1"/>
    <property type="molecule type" value="Genomic_DNA"/>
</dbReference>
<dbReference type="PANTHER" id="PTHR47074:SF49">
    <property type="entry name" value="POLYNUCLEOTIDYL TRANSFERASE, RIBONUCLEASE H-LIKE SUPERFAMILY PROTEIN"/>
    <property type="match status" value="1"/>
</dbReference>
<dbReference type="GO" id="GO:0004523">
    <property type="term" value="F:RNA-DNA hybrid ribonuclease activity"/>
    <property type="evidence" value="ECO:0007669"/>
    <property type="project" value="InterPro"/>
</dbReference>
<dbReference type="InterPro" id="IPR002156">
    <property type="entry name" value="RNaseH_domain"/>
</dbReference>
<dbReference type="Pfam" id="PF13456">
    <property type="entry name" value="RVT_3"/>
    <property type="match status" value="1"/>
</dbReference>
<protein>
    <recommendedName>
        <fullName evidence="1">RNase H type-1 domain-containing protein</fullName>
    </recommendedName>
</protein>
<proteinExistence type="predicted"/>
<evidence type="ECO:0000313" key="2">
    <source>
        <dbReference type="EMBL" id="KAF3601042.1"/>
    </source>
</evidence>
<comment type="caution">
    <text evidence="2">The sequence shown here is derived from an EMBL/GenBank/DDBJ whole genome shotgun (WGS) entry which is preliminary data.</text>
</comment>
<dbReference type="InterPro" id="IPR052929">
    <property type="entry name" value="RNase_H-like_EbsB-rel"/>
</dbReference>
<dbReference type="GO" id="GO:0003676">
    <property type="term" value="F:nucleic acid binding"/>
    <property type="evidence" value="ECO:0007669"/>
    <property type="project" value="InterPro"/>
</dbReference>
<evidence type="ECO:0000313" key="3">
    <source>
        <dbReference type="Proteomes" id="UP000712600"/>
    </source>
</evidence>
<accession>A0A8S9SGZ8</accession>
<dbReference type="InterPro" id="IPR036397">
    <property type="entry name" value="RNaseH_sf"/>
</dbReference>
<dbReference type="PANTHER" id="PTHR47074">
    <property type="entry name" value="BNAC02G40300D PROTEIN"/>
    <property type="match status" value="1"/>
</dbReference>
<dbReference type="InterPro" id="IPR044730">
    <property type="entry name" value="RNase_H-like_dom_plant"/>
</dbReference>
<feature type="domain" description="RNase H type-1" evidence="1">
    <location>
        <begin position="55"/>
        <end position="176"/>
    </location>
</feature>
<dbReference type="Gene3D" id="3.30.420.10">
    <property type="entry name" value="Ribonuclease H-like superfamily/Ribonuclease H"/>
    <property type="match status" value="1"/>
</dbReference>
<evidence type="ECO:0000259" key="1">
    <source>
        <dbReference type="Pfam" id="PF13456"/>
    </source>
</evidence>
<gene>
    <name evidence="2" type="ORF">F2Q69_00033707</name>
</gene>
<dbReference type="InterPro" id="IPR012337">
    <property type="entry name" value="RNaseH-like_sf"/>
</dbReference>
<reference evidence="2" key="1">
    <citation type="submission" date="2019-12" db="EMBL/GenBank/DDBJ databases">
        <title>Genome sequencing and annotation of Brassica cretica.</title>
        <authorList>
            <person name="Studholme D.J."/>
            <person name="Sarris P."/>
        </authorList>
    </citation>
    <scope>NUCLEOTIDE SEQUENCE</scope>
    <source>
        <strain evidence="2">PFS-109/04</strain>
        <tissue evidence="2">Leaf</tissue>
    </source>
</reference>
<dbReference type="SUPFAM" id="SSF53098">
    <property type="entry name" value="Ribonuclease H-like"/>
    <property type="match status" value="1"/>
</dbReference>
<organism evidence="2 3">
    <name type="scientific">Brassica cretica</name>
    <name type="common">Mustard</name>
    <dbReference type="NCBI Taxonomy" id="69181"/>
    <lineage>
        <taxon>Eukaryota</taxon>
        <taxon>Viridiplantae</taxon>
        <taxon>Streptophyta</taxon>
        <taxon>Embryophyta</taxon>
        <taxon>Tracheophyta</taxon>
        <taxon>Spermatophyta</taxon>
        <taxon>Magnoliopsida</taxon>
        <taxon>eudicotyledons</taxon>
        <taxon>Gunneridae</taxon>
        <taxon>Pentapetalae</taxon>
        <taxon>rosids</taxon>
        <taxon>malvids</taxon>
        <taxon>Brassicales</taxon>
        <taxon>Brassicaceae</taxon>
        <taxon>Brassiceae</taxon>
        <taxon>Brassica</taxon>
    </lineage>
</organism>